<comment type="caution">
    <text evidence="6">The sequence shown here is derived from an EMBL/GenBank/DDBJ whole genome shotgun (WGS) entry which is preliminary data.</text>
</comment>
<keyword evidence="3" id="KW-0238">DNA-binding</keyword>
<dbReference type="InterPro" id="IPR000847">
    <property type="entry name" value="LysR_HTH_N"/>
</dbReference>
<sequence length="296" mass="33723">MHRWESIEAFIEVARLGSLSAAATQLRVSNSHISRLLSHLEHRLNTQLLVRTTRRVTLTESGQWFYEQCQHLADGFSHAEQQITSFSNEPHGLLRVSCGSTFGERYLGPMLTRFAQQHPRLSLDLSLTNRSVDLVNEGYDLAIRLGTLKDSNLVARRLADRNEYFVATPGYFAVHGEPQTPQDLQRHNCLKGSASHWWFCENGQRKELRVEGNWRGNSGVLVLYAALQGLGVACLPDYIVEPHIESGSLVSVLDHYRCHDAAVWAVYPKSRHLSPKVRQCIDFLVEAFENPDWRKY</sequence>
<keyword evidence="2" id="KW-0805">Transcription regulation</keyword>
<name>A0A917ZKS8_9GAMM</name>
<dbReference type="PROSITE" id="PS50931">
    <property type="entry name" value="HTH_LYSR"/>
    <property type="match status" value="1"/>
</dbReference>
<dbReference type="PANTHER" id="PTHR30537:SF10">
    <property type="entry name" value="TRANSCRIPTIONAL REGULATOR-RELATED"/>
    <property type="match status" value="1"/>
</dbReference>
<protein>
    <submittedName>
        <fullName evidence="6">Transcriptional regulator</fullName>
    </submittedName>
</protein>
<dbReference type="GO" id="GO:0006351">
    <property type="term" value="P:DNA-templated transcription"/>
    <property type="evidence" value="ECO:0007669"/>
    <property type="project" value="TreeGrafter"/>
</dbReference>
<dbReference type="FunFam" id="3.40.190.290:FF:000001">
    <property type="entry name" value="Transcriptional regulator, LysR family"/>
    <property type="match status" value="1"/>
</dbReference>
<dbReference type="InterPro" id="IPR036390">
    <property type="entry name" value="WH_DNA-bd_sf"/>
</dbReference>
<dbReference type="Pfam" id="PF03466">
    <property type="entry name" value="LysR_substrate"/>
    <property type="match status" value="1"/>
</dbReference>
<accession>A0A917ZKS8</accession>
<evidence type="ECO:0000259" key="5">
    <source>
        <dbReference type="PROSITE" id="PS50931"/>
    </source>
</evidence>
<dbReference type="FunFam" id="1.10.10.10:FF:000001">
    <property type="entry name" value="LysR family transcriptional regulator"/>
    <property type="match status" value="1"/>
</dbReference>
<dbReference type="Pfam" id="PF00126">
    <property type="entry name" value="HTH_1"/>
    <property type="match status" value="1"/>
</dbReference>
<organism evidence="6 7">
    <name type="scientific">Marinobacterium nitratireducens</name>
    <dbReference type="NCBI Taxonomy" id="518897"/>
    <lineage>
        <taxon>Bacteria</taxon>
        <taxon>Pseudomonadati</taxon>
        <taxon>Pseudomonadota</taxon>
        <taxon>Gammaproteobacteria</taxon>
        <taxon>Oceanospirillales</taxon>
        <taxon>Oceanospirillaceae</taxon>
        <taxon>Marinobacterium</taxon>
    </lineage>
</organism>
<keyword evidence="7" id="KW-1185">Reference proteome</keyword>
<dbReference type="InterPro" id="IPR005119">
    <property type="entry name" value="LysR_subst-bd"/>
</dbReference>
<feature type="domain" description="HTH lysR-type" evidence="5">
    <location>
        <begin position="1"/>
        <end position="59"/>
    </location>
</feature>
<evidence type="ECO:0000256" key="3">
    <source>
        <dbReference type="ARBA" id="ARBA00023125"/>
    </source>
</evidence>
<evidence type="ECO:0000256" key="1">
    <source>
        <dbReference type="ARBA" id="ARBA00009437"/>
    </source>
</evidence>
<dbReference type="SUPFAM" id="SSF46785">
    <property type="entry name" value="Winged helix' DNA-binding domain"/>
    <property type="match status" value="1"/>
</dbReference>
<dbReference type="EMBL" id="BMLT01000008">
    <property type="protein sequence ID" value="GGO84659.1"/>
    <property type="molecule type" value="Genomic_DNA"/>
</dbReference>
<dbReference type="Proteomes" id="UP000599578">
    <property type="component" value="Unassembled WGS sequence"/>
</dbReference>
<dbReference type="InterPro" id="IPR036388">
    <property type="entry name" value="WH-like_DNA-bd_sf"/>
</dbReference>
<dbReference type="PANTHER" id="PTHR30537">
    <property type="entry name" value="HTH-TYPE TRANSCRIPTIONAL REGULATOR"/>
    <property type="match status" value="1"/>
</dbReference>
<dbReference type="Gene3D" id="1.10.10.10">
    <property type="entry name" value="Winged helix-like DNA-binding domain superfamily/Winged helix DNA-binding domain"/>
    <property type="match status" value="1"/>
</dbReference>
<reference evidence="6 7" key="1">
    <citation type="journal article" date="2014" name="Int. J. Syst. Evol. Microbiol.">
        <title>Complete genome sequence of Corynebacterium casei LMG S-19264T (=DSM 44701T), isolated from a smear-ripened cheese.</title>
        <authorList>
            <consortium name="US DOE Joint Genome Institute (JGI-PGF)"/>
            <person name="Walter F."/>
            <person name="Albersmeier A."/>
            <person name="Kalinowski J."/>
            <person name="Ruckert C."/>
        </authorList>
    </citation>
    <scope>NUCLEOTIDE SEQUENCE [LARGE SCALE GENOMIC DNA]</scope>
    <source>
        <strain evidence="6 7">CGMCC 1.7286</strain>
    </source>
</reference>
<dbReference type="GO" id="GO:0003700">
    <property type="term" value="F:DNA-binding transcription factor activity"/>
    <property type="evidence" value="ECO:0007669"/>
    <property type="project" value="InterPro"/>
</dbReference>
<dbReference type="AlphaFoldDB" id="A0A917ZKS8"/>
<dbReference type="Gene3D" id="3.40.190.290">
    <property type="match status" value="1"/>
</dbReference>
<evidence type="ECO:0000256" key="2">
    <source>
        <dbReference type="ARBA" id="ARBA00023015"/>
    </source>
</evidence>
<gene>
    <name evidence="6" type="ORF">GCM10011348_31390</name>
</gene>
<dbReference type="GO" id="GO:0043565">
    <property type="term" value="F:sequence-specific DNA binding"/>
    <property type="evidence" value="ECO:0007669"/>
    <property type="project" value="TreeGrafter"/>
</dbReference>
<dbReference type="RefSeq" id="WP_188861554.1">
    <property type="nucleotide sequence ID" value="NZ_BMLT01000008.1"/>
</dbReference>
<comment type="similarity">
    <text evidence="1">Belongs to the LysR transcriptional regulatory family.</text>
</comment>
<evidence type="ECO:0000256" key="4">
    <source>
        <dbReference type="ARBA" id="ARBA00023163"/>
    </source>
</evidence>
<evidence type="ECO:0000313" key="6">
    <source>
        <dbReference type="EMBL" id="GGO84659.1"/>
    </source>
</evidence>
<dbReference type="InterPro" id="IPR058163">
    <property type="entry name" value="LysR-type_TF_proteobact-type"/>
</dbReference>
<dbReference type="SUPFAM" id="SSF53850">
    <property type="entry name" value="Periplasmic binding protein-like II"/>
    <property type="match status" value="1"/>
</dbReference>
<keyword evidence="4" id="KW-0804">Transcription</keyword>
<proteinExistence type="inferred from homology"/>
<evidence type="ECO:0000313" key="7">
    <source>
        <dbReference type="Proteomes" id="UP000599578"/>
    </source>
</evidence>